<dbReference type="Pfam" id="PF04082">
    <property type="entry name" value="Fungal_trans"/>
    <property type="match status" value="1"/>
</dbReference>
<proteinExistence type="predicted"/>
<evidence type="ECO:0000256" key="3">
    <source>
        <dbReference type="ARBA" id="ARBA00023015"/>
    </source>
</evidence>
<evidence type="ECO:0000256" key="5">
    <source>
        <dbReference type="ARBA" id="ARBA00023242"/>
    </source>
</evidence>
<dbReference type="Proteomes" id="UP000176998">
    <property type="component" value="Unassembled WGS sequence"/>
</dbReference>
<dbReference type="RefSeq" id="XP_022475508.1">
    <property type="nucleotide sequence ID" value="XM_022617995.1"/>
</dbReference>
<evidence type="ECO:0000256" key="1">
    <source>
        <dbReference type="ARBA" id="ARBA00004123"/>
    </source>
</evidence>
<comment type="caution">
    <text evidence="8">The sequence shown here is derived from an EMBL/GenBank/DDBJ whole genome shotgun (WGS) entry which is preliminary data.</text>
</comment>
<dbReference type="GO" id="GO:0008270">
    <property type="term" value="F:zinc ion binding"/>
    <property type="evidence" value="ECO:0007669"/>
    <property type="project" value="InterPro"/>
</dbReference>
<dbReference type="PANTHER" id="PTHR47338:SF20">
    <property type="entry name" value="ZN(II)2CYS6 TRANSCRIPTION FACTOR (EUROFUNG)"/>
    <property type="match status" value="1"/>
</dbReference>
<dbReference type="GO" id="GO:0003677">
    <property type="term" value="F:DNA binding"/>
    <property type="evidence" value="ECO:0007669"/>
    <property type="project" value="InterPro"/>
</dbReference>
<evidence type="ECO:0000256" key="2">
    <source>
        <dbReference type="ARBA" id="ARBA00022723"/>
    </source>
</evidence>
<comment type="subcellular location">
    <subcellularLocation>
        <location evidence="1">Nucleus</location>
    </subcellularLocation>
</comment>
<dbReference type="OrthoDB" id="3862662at2759"/>
<keyword evidence="5" id="KW-0539">Nucleus</keyword>
<accession>A0A1G4BAF4</accession>
<evidence type="ECO:0000256" key="4">
    <source>
        <dbReference type="ARBA" id="ARBA00023163"/>
    </source>
</evidence>
<feature type="region of interest" description="Disordered" evidence="6">
    <location>
        <begin position="1"/>
        <end position="30"/>
    </location>
</feature>
<dbReference type="EMBL" id="MJBS01000047">
    <property type="protein sequence ID" value="OHE98358.1"/>
    <property type="molecule type" value="Genomic_DNA"/>
</dbReference>
<dbReference type="GO" id="GO:0006351">
    <property type="term" value="P:DNA-templated transcription"/>
    <property type="evidence" value="ECO:0007669"/>
    <property type="project" value="InterPro"/>
</dbReference>
<dbReference type="InterPro" id="IPR050815">
    <property type="entry name" value="TF_fung"/>
</dbReference>
<keyword evidence="9" id="KW-1185">Reference proteome</keyword>
<sequence length="582" mass="66215">MSSEWIRNARAGEKRRCDEELPRPDRPHQARRLLHSQPELDRPPSAVDFAALQARVDAIERQFCNRHTIRDENEPLMLTPSDHNIDDPNNGSSVSVLSTETHSLHTCSAFPVSAFLDISRFDTEAPSEKLCRPDIRVPESVLLALDQSSKVRSFSDEYFKTVHIWFRFISAKKQFETPFTENSQPDLVALALAMRLVTSSPDDNTSRELYGETKSYLCALESGGFVSLPTLQAMILATLYEYCHAVYPAAWMSIGACTRYIELLGVSWATRDTAFQGSTDTILLGEPTLWFETDEEERRRSWWAVFILDRLMSVGSKRPCALSRPQEDMKLPMHDDKWESRNYDKNWEFDYQIYPIIAAELSGFSRLCEAALFTDRALVLSRVEGILDQTHLENVICVSRKIQKWIDIIDQESNSPSRPDLDLRLMGPRFAARSALFLCLKKLTFRVKITPDGPQILDLQNEVDSENHEAYKIQLCAARVVWQASLDVRNLAKAFSDQLFDGQNPIGNLGIISPFVLDAVYNASANLHRLSDHKDANQAYHSDILSLATFLDELSMRWRSAGEYRKLCEKHLGSTQGLLAEN</sequence>
<dbReference type="CDD" id="cd12148">
    <property type="entry name" value="fungal_TF_MHR"/>
    <property type="match status" value="1"/>
</dbReference>
<feature type="domain" description="Xylanolytic transcriptional activator regulatory" evidence="7">
    <location>
        <begin position="250"/>
        <end position="338"/>
    </location>
</feature>
<keyword evidence="3" id="KW-0805">Transcription regulation</keyword>
<dbReference type="PANTHER" id="PTHR47338">
    <property type="entry name" value="ZN(II)2CYS6 TRANSCRIPTION FACTOR (EUROFUNG)-RELATED"/>
    <property type="match status" value="1"/>
</dbReference>
<dbReference type="InterPro" id="IPR007219">
    <property type="entry name" value="XnlR_reg_dom"/>
</dbReference>
<dbReference type="GO" id="GO:0000981">
    <property type="term" value="F:DNA-binding transcription factor activity, RNA polymerase II-specific"/>
    <property type="evidence" value="ECO:0007669"/>
    <property type="project" value="InterPro"/>
</dbReference>
<dbReference type="SMART" id="SM00906">
    <property type="entry name" value="Fungal_trans"/>
    <property type="match status" value="1"/>
</dbReference>
<dbReference type="AlphaFoldDB" id="A0A1G4BAF4"/>
<protein>
    <recommendedName>
        <fullName evidence="7">Xylanolytic transcriptional activator regulatory domain-containing protein</fullName>
    </recommendedName>
</protein>
<gene>
    <name evidence="8" type="ORF">CORC01_06354</name>
</gene>
<evidence type="ECO:0000313" key="8">
    <source>
        <dbReference type="EMBL" id="OHE98358.1"/>
    </source>
</evidence>
<evidence type="ECO:0000259" key="7">
    <source>
        <dbReference type="SMART" id="SM00906"/>
    </source>
</evidence>
<name>A0A1G4BAF4_9PEZI</name>
<keyword evidence="2" id="KW-0479">Metal-binding</keyword>
<keyword evidence="4" id="KW-0804">Transcription</keyword>
<organism evidence="8 9">
    <name type="scientific">Colletotrichum orchidophilum</name>
    <dbReference type="NCBI Taxonomy" id="1209926"/>
    <lineage>
        <taxon>Eukaryota</taxon>
        <taxon>Fungi</taxon>
        <taxon>Dikarya</taxon>
        <taxon>Ascomycota</taxon>
        <taxon>Pezizomycotina</taxon>
        <taxon>Sordariomycetes</taxon>
        <taxon>Hypocreomycetidae</taxon>
        <taxon>Glomerellales</taxon>
        <taxon>Glomerellaceae</taxon>
        <taxon>Colletotrichum</taxon>
    </lineage>
</organism>
<dbReference type="GeneID" id="34559505"/>
<dbReference type="GO" id="GO:0005634">
    <property type="term" value="C:nucleus"/>
    <property type="evidence" value="ECO:0007669"/>
    <property type="project" value="UniProtKB-SubCell"/>
</dbReference>
<evidence type="ECO:0000256" key="6">
    <source>
        <dbReference type="SAM" id="MobiDB-lite"/>
    </source>
</evidence>
<reference evidence="8 9" key="1">
    <citation type="submission" date="2016-09" db="EMBL/GenBank/DDBJ databases">
        <authorList>
            <person name="Capua I."/>
            <person name="De Benedictis P."/>
            <person name="Joannis T."/>
            <person name="Lombin L.H."/>
            <person name="Cattoli G."/>
        </authorList>
    </citation>
    <scope>NUCLEOTIDE SEQUENCE [LARGE SCALE GENOMIC DNA]</scope>
    <source>
        <strain evidence="8 9">IMI 309357</strain>
    </source>
</reference>
<feature type="compositionally biased region" description="Basic and acidic residues" evidence="6">
    <location>
        <begin position="10"/>
        <end position="28"/>
    </location>
</feature>
<evidence type="ECO:0000313" key="9">
    <source>
        <dbReference type="Proteomes" id="UP000176998"/>
    </source>
</evidence>